<dbReference type="InterPro" id="IPR025245">
    <property type="entry name" value="DUF4197"/>
</dbReference>
<keyword evidence="4" id="KW-1185">Reference proteome</keyword>
<accession>A0A328BRH4</accession>
<evidence type="ECO:0000256" key="1">
    <source>
        <dbReference type="SAM" id="MobiDB-lite"/>
    </source>
</evidence>
<dbReference type="EMBL" id="QHKM01000001">
    <property type="protein sequence ID" value="RAK69842.1"/>
    <property type="molecule type" value="Genomic_DNA"/>
</dbReference>
<keyword evidence="2" id="KW-0732">Signal</keyword>
<gene>
    <name evidence="3" type="ORF">DLM85_03020</name>
</gene>
<dbReference type="Proteomes" id="UP000248553">
    <property type="component" value="Unassembled WGS sequence"/>
</dbReference>
<sequence length="289" mass="30588">MNAPRLSTFLLALGLLTAASTAAEAQTTKNTTTTTAKKTTTTAKKTTPAKKTTTTKPATKTTTTKAATTTTKTTPAAPAVATPPPLTADEATAAVKEALNLSITRALEAGAAADGFNANSDIRIPFPPEAELVNTTLRSLRMGTVIDKFEVQMNRAAEAVAANPQAQTILAGAAQRYSVADGLGLVNTRESRQIATQFKTQQLAQVQQELRPLVDAALEQTGAKQAYGELMLRYKKVPLMTPITTNLTDYTTGKVAEGLFTLVADEESRIRLSSSARSTDTLKRAFGQQ</sequence>
<feature type="compositionally biased region" description="Low complexity" evidence="1">
    <location>
        <begin position="21"/>
        <end position="80"/>
    </location>
</feature>
<feature type="chain" id="PRO_5016389298" evidence="2">
    <location>
        <begin position="26"/>
        <end position="289"/>
    </location>
</feature>
<dbReference type="AlphaFoldDB" id="A0A328BRH4"/>
<name>A0A328BRH4_9BACT</name>
<dbReference type="Pfam" id="PF13852">
    <property type="entry name" value="DUF4197"/>
    <property type="match status" value="1"/>
</dbReference>
<evidence type="ECO:0000313" key="4">
    <source>
        <dbReference type="Proteomes" id="UP000248553"/>
    </source>
</evidence>
<feature type="region of interest" description="Disordered" evidence="1">
    <location>
        <begin position="21"/>
        <end position="85"/>
    </location>
</feature>
<comment type="caution">
    <text evidence="3">The sequence shown here is derived from an EMBL/GenBank/DDBJ whole genome shotgun (WGS) entry which is preliminary data.</text>
</comment>
<dbReference type="OrthoDB" id="882862at2"/>
<protein>
    <submittedName>
        <fullName evidence="3">DUF4197 domain-containing protein</fullName>
    </submittedName>
</protein>
<proteinExistence type="predicted"/>
<organism evidence="3 4">
    <name type="scientific">Hymenobacter edaphi</name>
    <dbReference type="NCBI Taxonomy" id="2211146"/>
    <lineage>
        <taxon>Bacteria</taxon>
        <taxon>Pseudomonadati</taxon>
        <taxon>Bacteroidota</taxon>
        <taxon>Cytophagia</taxon>
        <taxon>Cytophagales</taxon>
        <taxon>Hymenobacteraceae</taxon>
        <taxon>Hymenobacter</taxon>
    </lineage>
</organism>
<feature type="signal peptide" evidence="2">
    <location>
        <begin position="1"/>
        <end position="25"/>
    </location>
</feature>
<evidence type="ECO:0000256" key="2">
    <source>
        <dbReference type="SAM" id="SignalP"/>
    </source>
</evidence>
<reference evidence="4" key="1">
    <citation type="submission" date="2018-05" db="EMBL/GenBank/DDBJ databases">
        <authorList>
            <person name="Nie L."/>
        </authorList>
    </citation>
    <scope>NUCLEOTIDE SEQUENCE [LARGE SCALE GENOMIC DNA]</scope>
    <source>
        <strain evidence="4">NL</strain>
    </source>
</reference>
<evidence type="ECO:0000313" key="3">
    <source>
        <dbReference type="EMBL" id="RAK69842.1"/>
    </source>
</evidence>
<dbReference type="RefSeq" id="WP_111476578.1">
    <property type="nucleotide sequence ID" value="NZ_QHKM01000001.1"/>
</dbReference>